<keyword evidence="1" id="KW-0472">Membrane</keyword>
<evidence type="ECO:0000259" key="2">
    <source>
        <dbReference type="Pfam" id="PF22150"/>
    </source>
</evidence>
<dbReference type="NCBIfam" id="TIGR02523">
    <property type="entry name" value="type_IV_pilV"/>
    <property type="match status" value="1"/>
</dbReference>
<evidence type="ECO:0000313" key="4">
    <source>
        <dbReference type="Proteomes" id="UP000254711"/>
    </source>
</evidence>
<name>A0A370KAS5_9GAMM</name>
<sequence length="189" mass="20114">MAGVSPPDDRGRASMGKVSRQRGVSLIEVLMAVLIFSVGLIGVAGLLVMAARSNHAAYLRTQVTFLAGNMADRMRANPQGVWTGAYNASSYPTSSKQSCTNTSACTPAQLAVRDQYMWSQMLTNLLPVATASISCTGADAMDYNPSGQLGARPPYGGNCEMTISWSERHAGDASHSDAAQQTFAWEFQP</sequence>
<reference evidence="3 4" key="1">
    <citation type="submission" date="2018-07" db="EMBL/GenBank/DDBJ databases">
        <title>Dyella solisilvae sp. nov., isolated from the pine and broad-leaved mixed forest soil.</title>
        <authorList>
            <person name="Gao Z."/>
            <person name="Qiu L."/>
        </authorList>
    </citation>
    <scope>NUCLEOTIDE SEQUENCE [LARGE SCALE GENOMIC DNA]</scope>
    <source>
        <strain evidence="3 4">DHG54</strain>
    </source>
</reference>
<accession>A0A370KAS5</accession>
<dbReference type="Proteomes" id="UP000254711">
    <property type="component" value="Unassembled WGS sequence"/>
</dbReference>
<dbReference type="Pfam" id="PF22150">
    <property type="entry name" value="Tt1218-like"/>
    <property type="match status" value="1"/>
</dbReference>
<dbReference type="InterPro" id="IPR012902">
    <property type="entry name" value="N_methyl_site"/>
</dbReference>
<organism evidence="3 4">
    <name type="scientific">Dyella solisilvae</name>
    <dbReference type="NCBI Taxonomy" id="1920168"/>
    <lineage>
        <taxon>Bacteria</taxon>
        <taxon>Pseudomonadati</taxon>
        <taxon>Pseudomonadota</taxon>
        <taxon>Gammaproteobacteria</taxon>
        <taxon>Lysobacterales</taxon>
        <taxon>Rhodanobacteraceae</taxon>
        <taxon>Dyella</taxon>
    </lineage>
</organism>
<evidence type="ECO:0000256" key="1">
    <source>
        <dbReference type="SAM" id="Phobius"/>
    </source>
</evidence>
<feature type="transmembrane region" description="Helical" evidence="1">
    <location>
        <begin position="29"/>
        <end position="51"/>
    </location>
</feature>
<feature type="domain" description="Type IV pilin Tt1218-like" evidence="2">
    <location>
        <begin position="49"/>
        <end position="115"/>
    </location>
</feature>
<dbReference type="AlphaFoldDB" id="A0A370KAS5"/>
<evidence type="ECO:0000313" key="3">
    <source>
        <dbReference type="EMBL" id="RDI99758.1"/>
    </source>
</evidence>
<gene>
    <name evidence="3" type="primary">pilV</name>
    <name evidence="3" type="ORF">DVT68_02640</name>
</gene>
<dbReference type="Pfam" id="PF07963">
    <property type="entry name" value="N_methyl"/>
    <property type="match status" value="1"/>
</dbReference>
<proteinExistence type="predicted"/>
<protein>
    <submittedName>
        <fullName evidence="3">Type IV pilus modification protein PilV</fullName>
    </submittedName>
</protein>
<dbReference type="EMBL" id="QQSY01000001">
    <property type="protein sequence ID" value="RDI99758.1"/>
    <property type="molecule type" value="Genomic_DNA"/>
</dbReference>
<dbReference type="InterPro" id="IPR054402">
    <property type="entry name" value="Tt1218-like_dom"/>
</dbReference>
<comment type="caution">
    <text evidence="3">The sequence shown here is derived from an EMBL/GenBank/DDBJ whole genome shotgun (WGS) entry which is preliminary data.</text>
</comment>
<keyword evidence="1" id="KW-0812">Transmembrane</keyword>
<dbReference type="PROSITE" id="PS00409">
    <property type="entry name" value="PROKAR_NTER_METHYL"/>
    <property type="match status" value="1"/>
</dbReference>
<dbReference type="NCBIfam" id="TIGR02532">
    <property type="entry name" value="IV_pilin_GFxxxE"/>
    <property type="match status" value="1"/>
</dbReference>
<keyword evidence="4" id="KW-1185">Reference proteome</keyword>
<keyword evidence="1" id="KW-1133">Transmembrane helix</keyword>
<dbReference type="InterPro" id="IPR013362">
    <property type="entry name" value="Pilus_4_PilV"/>
</dbReference>